<dbReference type="UniPathway" id="UPA00666"/>
<feature type="region of interest" description="Disordered" evidence="9">
    <location>
        <begin position="548"/>
        <end position="619"/>
    </location>
</feature>
<evidence type="ECO:0000256" key="4">
    <source>
        <dbReference type="ARBA" id="ARBA00022692"/>
    </source>
</evidence>
<feature type="transmembrane region" description="Helical" evidence="8">
    <location>
        <begin position="185"/>
        <end position="204"/>
    </location>
</feature>
<name>A0A7M4DKQ1_9MICO</name>
<feature type="transmembrane region" description="Helical" evidence="8">
    <location>
        <begin position="510"/>
        <end position="528"/>
    </location>
</feature>
<feature type="transmembrane region" description="Helical" evidence="8">
    <location>
        <begin position="100"/>
        <end position="122"/>
    </location>
</feature>
<dbReference type="InterPro" id="IPR003010">
    <property type="entry name" value="C-N_Hydrolase"/>
</dbReference>
<feature type="domain" description="CN hydrolase" evidence="10">
    <location>
        <begin position="240"/>
        <end position="497"/>
    </location>
</feature>
<evidence type="ECO:0000256" key="8">
    <source>
        <dbReference type="HAMAP-Rule" id="MF_01148"/>
    </source>
</evidence>
<dbReference type="CDD" id="cd07571">
    <property type="entry name" value="ALP_N-acyl_transferase"/>
    <property type="match status" value="1"/>
</dbReference>
<sequence>MSPIAIRCVALRPVLRGRDPARRRDLSRLWSAVLAVAGGLATETAFPGRSWWPMAFVGVALLLLALLRDSARWGFVVGGLYGVAFFLPHVWWANEAVGQPIGWIALSVFEALYLGAFGAAWVWVRRGAKVREHIWLQVVAAAVLWVGVEQVRGRWPFGGFPWGTLAFSQTDAPLLRLAPLGGETLVSGMVVALGALLAVALLHLRRRRLAAAGRALAAALALTFLPVLVPVNANAEAGTLRLGAVQGNVPAQGAEAMSQARGVAANHAEGTRALLEQVAPGELDLVLWPESASDIDPRVDREIASMLDEAARTIGAPILLGTQRFSPGLRYNDYILWEPGIGASADVNYTKQRPVPFGEYIPYREFFRRLTSTVDLVTTDMVAGTGTALMPVEIARLGRTVPVATAICFEVAYDDLIRQGVLAGGELIVIPTNNASFGLTQESTQQLAMSRFRAAEHGRAVVQISTVGVSGFISPTGEVLQQTGLFTAEQMVDELPLRTSLTPADRLGEWPAFVVGLLSVCVVAIGAIGHRTGRRQDRAVGRCHPGRTVRQRAAAAETPRPHRSRLTLPLQGLANPPNLGVGGTRTGRPRRSDRREPAATSSPTTVQYRGAPRIRPCPP</sequence>
<dbReference type="GO" id="GO:0005886">
    <property type="term" value="C:plasma membrane"/>
    <property type="evidence" value="ECO:0007669"/>
    <property type="project" value="UniProtKB-SubCell"/>
</dbReference>
<proteinExistence type="inferred from homology"/>
<evidence type="ECO:0000256" key="1">
    <source>
        <dbReference type="ARBA" id="ARBA00004651"/>
    </source>
</evidence>
<feature type="transmembrane region" description="Helical" evidence="8">
    <location>
        <begin position="51"/>
        <end position="67"/>
    </location>
</feature>
<dbReference type="PANTHER" id="PTHR38686:SF1">
    <property type="entry name" value="APOLIPOPROTEIN N-ACYLTRANSFERASE"/>
    <property type="match status" value="1"/>
</dbReference>
<keyword evidence="11" id="KW-0449">Lipoprotein</keyword>
<dbReference type="Pfam" id="PF00795">
    <property type="entry name" value="CN_hydrolase"/>
    <property type="match status" value="1"/>
</dbReference>
<feature type="transmembrane region" description="Helical" evidence="8">
    <location>
        <begin position="134"/>
        <end position="151"/>
    </location>
</feature>
<dbReference type="EMBL" id="CACRYJ010000036">
    <property type="protein sequence ID" value="VZO37742.1"/>
    <property type="molecule type" value="Genomic_DNA"/>
</dbReference>
<dbReference type="AlphaFoldDB" id="A0A7M4DKQ1"/>
<evidence type="ECO:0000256" key="5">
    <source>
        <dbReference type="ARBA" id="ARBA00022989"/>
    </source>
</evidence>
<dbReference type="NCBIfam" id="TIGR00546">
    <property type="entry name" value="lnt"/>
    <property type="match status" value="1"/>
</dbReference>
<comment type="catalytic activity">
    <reaction evidence="8">
        <text>N-terminal S-1,2-diacyl-sn-glyceryl-L-cysteinyl-[lipoprotein] + a glycerophospholipid = N-acyl-S-1,2-diacyl-sn-glyceryl-L-cysteinyl-[lipoprotein] + a 2-acyl-sn-glycero-3-phospholipid + H(+)</text>
        <dbReference type="Rhea" id="RHEA:48228"/>
        <dbReference type="Rhea" id="RHEA-COMP:14681"/>
        <dbReference type="Rhea" id="RHEA-COMP:14684"/>
        <dbReference type="ChEBI" id="CHEBI:15378"/>
        <dbReference type="ChEBI" id="CHEBI:136912"/>
        <dbReference type="ChEBI" id="CHEBI:140656"/>
        <dbReference type="ChEBI" id="CHEBI:140657"/>
        <dbReference type="ChEBI" id="CHEBI:140660"/>
        <dbReference type="EC" id="2.3.1.269"/>
    </reaction>
</comment>
<dbReference type="GO" id="GO:0016410">
    <property type="term" value="F:N-acyltransferase activity"/>
    <property type="evidence" value="ECO:0007669"/>
    <property type="project" value="UniProtKB-UniRule"/>
</dbReference>
<evidence type="ECO:0000256" key="9">
    <source>
        <dbReference type="SAM" id="MobiDB-lite"/>
    </source>
</evidence>
<organism evidence="11 12">
    <name type="scientific">Occultella aeris</name>
    <dbReference type="NCBI Taxonomy" id="2761496"/>
    <lineage>
        <taxon>Bacteria</taxon>
        <taxon>Bacillati</taxon>
        <taxon>Actinomycetota</taxon>
        <taxon>Actinomycetes</taxon>
        <taxon>Micrococcales</taxon>
        <taxon>Ruaniaceae</taxon>
        <taxon>Occultella</taxon>
    </lineage>
</organism>
<dbReference type="InterPro" id="IPR045378">
    <property type="entry name" value="LNT_N"/>
</dbReference>
<evidence type="ECO:0000256" key="7">
    <source>
        <dbReference type="ARBA" id="ARBA00023315"/>
    </source>
</evidence>
<dbReference type="SUPFAM" id="SSF56317">
    <property type="entry name" value="Carbon-nitrogen hydrolase"/>
    <property type="match status" value="1"/>
</dbReference>
<feature type="transmembrane region" description="Helical" evidence="8">
    <location>
        <begin position="211"/>
        <end position="231"/>
    </location>
</feature>
<keyword evidence="12" id="KW-1185">Reference proteome</keyword>
<gene>
    <name evidence="11" type="primary">lnt_1</name>
    <name evidence="8" type="synonym">lnt</name>
    <name evidence="11" type="ORF">HALOF300_02715</name>
</gene>
<accession>A0A7M4DKQ1</accession>
<dbReference type="Pfam" id="PF20154">
    <property type="entry name" value="LNT_N"/>
    <property type="match status" value="1"/>
</dbReference>
<evidence type="ECO:0000256" key="3">
    <source>
        <dbReference type="ARBA" id="ARBA00022679"/>
    </source>
</evidence>
<keyword evidence="4 8" id="KW-0812">Transmembrane</keyword>
<evidence type="ECO:0000313" key="12">
    <source>
        <dbReference type="Proteomes" id="UP000419743"/>
    </source>
</evidence>
<dbReference type="InterPro" id="IPR004563">
    <property type="entry name" value="Apolipo_AcylTrfase"/>
</dbReference>
<keyword evidence="6 8" id="KW-0472">Membrane</keyword>
<dbReference type="PANTHER" id="PTHR38686">
    <property type="entry name" value="APOLIPOPROTEIN N-ACYLTRANSFERASE"/>
    <property type="match status" value="1"/>
</dbReference>
<comment type="caution">
    <text evidence="11">The sequence shown here is derived from an EMBL/GenBank/DDBJ whole genome shotgun (WGS) entry which is preliminary data.</text>
</comment>
<comment type="function">
    <text evidence="8">Catalyzes the phospholipid dependent N-acylation of the N-terminal cysteine of apolipoprotein, the last step in lipoprotein maturation.</text>
</comment>
<dbReference type="Proteomes" id="UP000419743">
    <property type="component" value="Unassembled WGS sequence"/>
</dbReference>
<dbReference type="EC" id="2.3.1.269" evidence="8"/>
<evidence type="ECO:0000259" key="10">
    <source>
        <dbReference type="PROSITE" id="PS50263"/>
    </source>
</evidence>
<reference evidence="11 12" key="1">
    <citation type="submission" date="2019-11" db="EMBL/GenBank/DDBJ databases">
        <authorList>
            <person name="Criscuolo A."/>
        </authorList>
    </citation>
    <scope>NUCLEOTIDE SEQUENCE [LARGE SCALE GENOMIC DNA]</scope>
    <source>
        <strain evidence="11">CIP111667</strain>
    </source>
</reference>
<keyword evidence="3 8" id="KW-0808">Transferase</keyword>
<dbReference type="PROSITE" id="PS50263">
    <property type="entry name" value="CN_HYDROLASE"/>
    <property type="match status" value="1"/>
</dbReference>
<dbReference type="InterPro" id="IPR036526">
    <property type="entry name" value="C-N_Hydrolase_sf"/>
</dbReference>
<comment type="similarity">
    <text evidence="8">Belongs to the CN hydrolase family. Apolipoprotein N-acyltransferase subfamily.</text>
</comment>
<keyword evidence="7 8" id="KW-0012">Acyltransferase</keyword>
<evidence type="ECO:0000313" key="11">
    <source>
        <dbReference type="EMBL" id="VZO37742.1"/>
    </source>
</evidence>
<feature type="transmembrane region" description="Helical" evidence="8">
    <location>
        <begin position="26"/>
        <end position="45"/>
    </location>
</feature>
<dbReference type="HAMAP" id="MF_01148">
    <property type="entry name" value="Lnt"/>
    <property type="match status" value="1"/>
</dbReference>
<comment type="pathway">
    <text evidence="8">Protein modification; lipoprotein biosynthesis (N-acyl transfer).</text>
</comment>
<keyword evidence="2 8" id="KW-1003">Cell membrane</keyword>
<dbReference type="Gene3D" id="3.60.110.10">
    <property type="entry name" value="Carbon-nitrogen hydrolase"/>
    <property type="match status" value="1"/>
</dbReference>
<feature type="transmembrane region" description="Helical" evidence="8">
    <location>
        <begin position="74"/>
        <end position="94"/>
    </location>
</feature>
<comment type="subcellular location">
    <subcellularLocation>
        <location evidence="1 8">Cell membrane</location>
        <topology evidence="1 8">Multi-pass membrane protein</topology>
    </subcellularLocation>
</comment>
<evidence type="ECO:0000256" key="2">
    <source>
        <dbReference type="ARBA" id="ARBA00022475"/>
    </source>
</evidence>
<protein>
    <recommendedName>
        <fullName evidence="8">Apolipoprotein N-acyltransferase</fullName>
        <shortName evidence="8">ALP N-acyltransferase</shortName>
        <ecNumber evidence="8">2.3.1.269</ecNumber>
    </recommendedName>
</protein>
<dbReference type="GO" id="GO:0042158">
    <property type="term" value="P:lipoprotein biosynthetic process"/>
    <property type="evidence" value="ECO:0007669"/>
    <property type="project" value="UniProtKB-UniRule"/>
</dbReference>
<evidence type="ECO:0000256" key="6">
    <source>
        <dbReference type="ARBA" id="ARBA00023136"/>
    </source>
</evidence>
<keyword evidence="5 8" id="KW-1133">Transmembrane helix</keyword>